<dbReference type="Proteomes" id="UP000002710">
    <property type="component" value="Chromosome"/>
</dbReference>
<evidence type="ECO:0000313" key="4">
    <source>
        <dbReference type="Proteomes" id="UP000002710"/>
    </source>
</evidence>
<sequence length="246" mass="25501">MSDEARRVFKMETILGLIAGKRGADISDLLGFLSQRDLSEVEEGAVAPIARGWLYSMHPDFMKCEFAETDVFEEWAAKQAARLGDNVSIEAIPAAEMAGISAVLDKMAADAAANAAQAAEIAALKAQVAELTPFKAEAEKLGKEVESLKGKLDTAQTDAAKTKKELAGFSGKVAINENEIESSVKDIVSRAVKDALKALPVGAAAGVAAAEVAEEAAAGFDEPAGSDVPEDFGFGASGSDGDGFGF</sequence>
<evidence type="ECO:0000256" key="1">
    <source>
        <dbReference type="SAM" id="Coils"/>
    </source>
</evidence>
<dbReference type="HOGENOM" id="CLU_1150397_0_0_7"/>
<keyword evidence="4" id="KW-1185">Reference proteome</keyword>
<gene>
    <name evidence="3" type="ordered locus">Dde_1114</name>
</gene>
<protein>
    <submittedName>
        <fullName evidence="3">Uncharacterized protein</fullName>
    </submittedName>
</protein>
<accession>Q313I1</accession>
<organism evidence="3 4">
    <name type="scientific">Oleidesulfovibrio alaskensis (strain ATCC BAA-1058 / DSM 17464 / G20)</name>
    <name type="common">Desulfovibrio alaskensis</name>
    <dbReference type="NCBI Taxonomy" id="207559"/>
    <lineage>
        <taxon>Bacteria</taxon>
        <taxon>Pseudomonadati</taxon>
        <taxon>Thermodesulfobacteriota</taxon>
        <taxon>Desulfovibrionia</taxon>
        <taxon>Desulfovibrionales</taxon>
        <taxon>Desulfovibrionaceae</taxon>
        <taxon>Oleidesulfovibrio</taxon>
    </lineage>
</organism>
<feature type="coiled-coil region" evidence="1">
    <location>
        <begin position="138"/>
        <end position="165"/>
    </location>
</feature>
<dbReference type="RefSeq" id="WP_011367142.1">
    <property type="nucleotide sequence ID" value="NC_007519.1"/>
</dbReference>
<dbReference type="EMBL" id="CP000112">
    <property type="protein sequence ID" value="ABB37915.1"/>
    <property type="molecule type" value="Genomic_DNA"/>
</dbReference>
<evidence type="ECO:0000313" key="3">
    <source>
        <dbReference type="EMBL" id="ABB37915.1"/>
    </source>
</evidence>
<feature type="region of interest" description="Disordered" evidence="2">
    <location>
        <begin position="220"/>
        <end position="246"/>
    </location>
</feature>
<evidence type="ECO:0000256" key="2">
    <source>
        <dbReference type="SAM" id="MobiDB-lite"/>
    </source>
</evidence>
<dbReference type="eggNOG" id="ENOG5031G0D">
    <property type="taxonomic scope" value="Bacteria"/>
</dbReference>
<dbReference type="AlphaFoldDB" id="Q313I1"/>
<dbReference type="KEGG" id="dde:Dde_1114"/>
<feature type="compositionally biased region" description="Gly residues" evidence="2">
    <location>
        <begin position="235"/>
        <end position="246"/>
    </location>
</feature>
<dbReference type="STRING" id="207559.Dde_1114"/>
<name>Q313I1_OLEA2</name>
<keyword evidence="1" id="KW-0175">Coiled coil</keyword>
<reference evidence="3 4" key="1">
    <citation type="journal article" date="2011" name="J. Bacteriol.">
        <title>Complete genome sequence and updated annotation of Desulfovibrio alaskensis G20.</title>
        <authorList>
            <person name="Hauser L.J."/>
            <person name="Land M.L."/>
            <person name="Brown S.D."/>
            <person name="Larimer F."/>
            <person name="Keller K.L."/>
            <person name="Rapp-Giles B.J."/>
            <person name="Price M.N."/>
            <person name="Lin M."/>
            <person name="Bruce D.C."/>
            <person name="Detter J.C."/>
            <person name="Tapia R."/>
            <person name="Han C.S."/>
            <person name="Goodwin L.A."/>
            <person name="Cheng J.F."/>
            <person name="Pitluck S."/>
            <person name="Copeland A."/>
            <person name="Lucas S."/>
            <person name="Nolan M."/>
            <person name="Lapidus A.L."/>
            <person name="Palumbo A.V."/>
            <person name="Wall J.D."/>
        </authorList>
    </citation>
    <scope>NUCLEOTIDE SEQUENCE [LARGE SCALE GENOMIC DNA]</scope>
    <source>
        <strain evidence="4">ATCC BAA 1058 / DSM 17464 / G20</strain>
    </source>
</reference>
<proteinExistence type="predicted"/>